<keyword evidence="2" id="KW-0472">Membrane</keyword>
<evidence type="ECO:0000256" key="1">
    <source>
        <dbReference type="SAM" id="Coils"/>
    </source>
</evidence>
<evidence type="ECO:0000313" key="4">
    <source>
        <dbReference type="EMBL" id="MDQ0175820.1"/>
    </source>
</evidence>
<evidence type="ECO:0000256" key="2">
    <source>
        <dbReference type="SAM" id="Phobius"/>
    </source>
</evidence>
<reference evidence="4 5" key="1">
    <citation type="submission" date="2023-07" db="EMBL/GenBank/DDBJ databases">
        <title>Genomic Encyclopedia of Type Strains, Phase IV (KMG-IV): sequencing the most valuable type-strain genomes for metagenomic binning, comparative biology and taxonomic classification.</title>
        <authorList>
            <person name="Goeker M."/>
        </authorList>
    </citation>
    <scope>NUCLEOTIDE SEQUENCE [LARGE SCALE GENOMIC DNA]</scope>
    <source>
        <strain evidence="4 5">DSM 23837</strain>
    </source>
</reference>
<dbReference type="InterPro" id="IPR006668">
    <property type="entry name" value="Mg_transptr_MgtE_intracell_dom"/>
</dbReference>
<keyword evidence="2" id="KW-0812">Transmembrane</keyword>
<feature type="coiled-coil region" evidence="1">
    <location>
        <begin position="81"/>
        <end position="136"/>
    </location>
</feature>
<evidence type="ECO:0000259" key="3">
    <source>
        <dbReference type="Pfam" id="PF03448"/>
    </source>
</evidence>
<keyword evidence="5" id="KW-1185">Reference proteome</keyword>
<gene>
    <name evidence="4" type="ORF">J2S08_001656</name>
</gene>
<protein>
    <submittedName>
        <fullName evidence="4">Flagellar motility protein MotE (MotC chaperone)</fullName>
    </submittedName>
</protein>
<dbReference type="RefSeq" id="WP_307228456.1">
    <property type="nucleotide sequence ID" value="NZ_JAUSTT010000008.1"/>
</dbReference>
<feature type="domain" description="Magnesium transporter MgtE intracellular" evidence="3">
    <location>
        <begin position="138"/>
        <end position="198"/>
    </location>
</feature>
<feature type="transmembrane region" description="Helical" evidence="2">
    <location>
        <begin position="20"/>
        <end position="41"/>
    </location>
</feature>
<keyword evidence="4" id="KW-0966">Cell projection</keyword>
<dbReference type="SUPFAM" id="SSF158791">
    <property type="entry name" value="MgtE N-terminal domain-like"/>
    <property type="match status" value="1"/>
</dbReference>
<keyword evidence="4" id="KW-0282">Flagellum</keyword>
<keyword evidence="1" id="KW-0175">Coiled coil</keyword>
<accession>A0ABT9WRH6</accession>
<name>A0ABT9WRH6_9BACI</name>
<dbReference type="Proteomes" id="UP001223586">
    <property type="component" value="Unassembled WGS sequence"/>
</dbReference>
<comment type="caution">
    <text evidence="4">The sequence shown here is derived from an EMBL/GenBank/DDBJ whole genome shotgun (WGS) entry which is preliminary data.</text>
</comment>
<keyword evidence="4" id="KW-0969">Cilium</keyword>
<sequence>MDNKVEKQKQKKSKSKFQLFLFAFVIPLLFCVMILLIVATVSGVNVFEKAKEYGSKIPYISSMVAGNESKKTDSKQTEDTIIKLEAAVQDKNTQMNRLKKQLEKQDRDKEKLLIEKKQLEEEIEELRNEQDPNKRAYKDIIKTYEAMTAKKAAPIIISMEEAEAVKILSQLNTETLAKIMEKMPPDKAAKFTELLSADTSN</sequence>
<organism evidence="4 5">
    <name type="scientific">Bacillus chungangensis</name>
    <dbReference type="NCBI Taxonomy" id="587633"/>
    <lineage>
        <taxon>Bacteria</taxon>
        <taxon>Bacillati</taxon>
        <taxon>Bacillota</taxon>
        <taxon>Bacilli</taxon>
        <taxon>Bacillales</taxon>
        <taxon>Bacillaceae</taxon>
        <taxon>Bacillus</taxon>
    </lineage>
</organism>
<dbReference type="Pfam" id="PF03448">
    <property type="entry name" value="MgtE_N"/>
    <property type="match status" value="1"/>
</dbReference>
<keyword evidence="2" id="KW-1133">Transmembrane helix</keyword>
<dbReference type="EMBL" id="JAUSTT010000008">
    <property type="protein sequence ID" value="MDQ0175820.1"/>
    <property type="molecule type" value="Genomic_DNA"/>
</dbReference>
<evidence type="ECO:0000313" key="5">
    <source>
        <dbReference type="Proteomes" id="UP001223586"/>
    </source>
</evidence>
<proteinExistence type="predicted"/>